<dbReference type="Gene3D" id="3.30.565.10">
    <property type="entry name" value="Histidine kinase-like ATPase, C-terminal domain"/>
    <property type="match status" value="1"/>
</dbReference>
<dbReference type="EMBL" id="JAAGWK010000032">
    <property type="protein sequence ID" value="NEL56256.1"/>
    <property type="molecule type" value="Genomic_DNA"/>
</dbReference>
<comment type="catalytic activity">
    <reaction evidence="1">
        <text>ATP + protein L-histidine = ADP + protein N-phospho-L-histidine.</text>
        <dbReference type="EC" id="2.7.13.3"/>
    </reaction>
</comment>
<evidence type="ECO:0000256" key="5">
    <source>
        <dbReference type="ARBA" id="ARBA00022741"/>
    </source>
</evidence>
<evidence type="ECO:0000256" key="6">
    <source>
        <dbReference type="ARBA" id="ARBA00022777"/>
    </source>
</evidence>
<dbReference type="SUPFAM" id="SSF55874">
    <property type="entry name" value="ATPase domain of HSP90 chaperone/DNA topoisomerase II/histidine kinase"/>
    <property type="match status" value="1"/>
</dbReference>
<dbReference type="GO" id="GO:0005524">
    <property type="term" value="F:ATP binding"/>
    <property type="evidence" value="ECO:0007669"/>
    <property type="project" value="UniProtKB-KW"/>
</dbReference>
<dbReference type="EC" id="2.7.13.3" evidence="2"/>
<evidence type="ECO:0000256" key="8">
    <source>
        <dbReference type="ARBA" id="ARBA00023012"/>
    </source>
</evidence>
<keyword evidence="12" id="KW-1185">Reference proteome</keyword>
<proteinExistence type="predicted"/>
<evidence type="ECO:0000313" key="12">
    <source>
        <dbReference type="Proteomes" id="UP000470470"/>
    </source>
</evidence>
<dbReference type="PANTHER" id="PTHR24421:SF10">
    <property type="entry name" value="NITRATE_NITRITE SENSOR PROTEIN NARQ"/>
    <property type="match status" value="1"/>
</dbReference>
<dbReference type="Gene3D" id="1.20.5.1930">
    <property type="match status" value="1"/>
</dbReference>
<keyword evidence="4" id="KW-0808">Transferase</keyword>
<feature type="transmembrane region" description="Helical" evidence="9">
    <location>
        <begin position="54"/>
        <end position="84"/>
    </location>
</feature>
<dbReference type="GO" id="GO:0016020">
    <property type="term" value="C:membrane"/>
    <property type="evidence" value="ECO:0007669"/>
    <property type="project" value="InterPro"/>
</dbReference>
<dbReference type="GO" id="GO:0046983">
    <property type="term" value="F:protein dimerization activity"/>
    <property type="evidence" value="ECO:0007669"/>
    <property type="project" value="InterPro"/>
</dbReference>
<dbReference type="GO" id="GO:0000155">
    <property type="term" value="F:phosphorelay sensor kinase activity"/>
    <property type="evidence" value="ECO:0007669"/>
    <property type="project" value="InterPro"/>
</dbReference>
<evidence type="ECO:0000256" key="4">
    <source>
        <dbReference type="ARBA" id="ARBA00022679"/>
    </source>
</evidence>
<name>A0A7K3WIS8_9ACTN</name>
<dbReference type="InterPro" id="IPR011712">
    <property type="entry name" value="Sig_transdc_His_kin_sub3_dim/P"/>
</dbReference>
<dbReference type="Proteomes" id="UP000470470">
    <property type="component" value="Unassembled WGS sequence"/>
</dbReference>
<evidence type="ECO:0000313" key="11">
    <source>
        <dbReference type="EMBL" id="NEL56256.1"/>
    </source>
</evidence>
<feature type="transmembrane region" description="Helical" evidence="9">
    <location>
        <begin position="153"/>
        <end position="174"/>
    </location>
</feature>
<dbReference type="PANTHER" id="PTHR24421">
    <property type="entry name" value="NITRATE/NITRITE SENSOR PROTEIN NARX-RELATED"/>
    <property type="match status" value="1"/>
</dbReference>
<sequence length="412" mass="41737">MARPAAPALLRRTAYRWVYLLLGGAIALALGTVLAWPLSVLAGAGLPGWLTGPLLLVVCVLPIGLVGALAAVRAVEGSAVAALVTEQLRSRPGPSTSWSQRWRTGLLLVLHVGAGAVAGVLLVIGLPTAVVLLTGLGDSDPTSVVGLALPTTAASRLGLALALVLLTVVGGTLLGRGMAAAAPRLLAGSTAERLAAAEASVSVLAGRDRLARELHDSVGHSLSLTGIQAGAARRLLTRDPVAAETAIRAAEDAARRAMVDLDHVLGLLREDGPAPTDAAPSPDLRDLGSLLDSSRAAGARVVAVVAGDLAALPAVVSREAFRIVQEGLTNVLRHAPDAACRLEVDATGTDLDLRLVNASAGATRGSSGGGRGLGGVRERVRDLRGSVSSGPDDAGCWQLAVRLPVHARGSRS</sequence>
<accession>A0A7K3WIS8</accession>
<comment type="caution">
    <text evidence="11">The sequence shown here is derived from an EMBL/GenBank/DDBJ whole genome shotgun (WGS) entry which is preliminary data.</text>
</comment>
<reference evidence="11 12" key="1">
    <citation type="submission" date="2020-02" db="EMBL/GenBank/DDBJ databases">
        <title>The whole genome sequence of CPCC 205119.</title>
        <authorList>
            <person name="Jiang Z."/>
        </authorList>
    </citation>
    <scope>NUCLEOTIDE SEQUENCE [LARGE SCALE GENOMIC DNA]</scope>
    <source>
        <strain evidence="11 12">CPCC 205119</strain>
    </source>
</reference>
<dbReference type="AlphaFoldDB" id="A0A7K3WIS8"/>
<dbReference type="InterPro" id="IPR050482">
    <property type="entry name" value="Sensor_HK_TwoCompSys"/>
</dbReference>
<keyword evidence="8" id="KW-0902">Two-component regulatory system</keyword>
<dbReference type="Pfam" id="PF07730">
    <property type="entry name" value="HisKA_3"/>
    <property type="match status" value="1"/>
</dbReference>
<feature type="domain" description="Signal transduction histidine kinase subgroup 3 dimerisation and phosphoacceptor" evidence="10">
    <location>
        <begin position="207"/>
        <end position="271"/>
    </location>
</feature>
<keyword evidence="5" id="KW-0547">Nucleotide-binding</keyword>
<keyword evidence="9" id="KW-1133">Transmembrane helix</keyword>
<keyword evidence="7" id="KW-0067">ATP-binding</keyword>
<dbReference type="CDD" id="cd16917">
    <property type="entry name" value="HATPase_UhpB-NarQ-NarX-like"/>
    <property type="match status" value="1"/>
</dbReference>
<keyword evidence="9" id="KW-0812">Transmembrane</keyword>
<protein>
    <recommendedName>
        <fullName evidence="2">histidine kinase</fullName>
        <ecNumber evidence="2">2.7.13.3</ecNumber>
    </recommendedName>
</protein>
<gene>
    <name evidence="11" type="ORF">G1H19_19975</name>
</gene>
<dbReference type="RefSeq" id="WP_162392321.1">
    <property type="nucleotide sequence ID" value="NZ_JAABOZ010000001.1"/>
</dbReference>
<keyword evidence="6 11" id="KW-0418">Kinase</keyword>
<keyword evidence="9" id="KW-0472">Membrane</keyword>
<dbReference type="InterPro" id="IPR036890">
    <property type="entry name" value="HATPase_C_sf"/>
</dbReference>
<evidence type="ECO:0000256" key="2">
    <source>
        <dbReference type="ARBA" id="ARBA00012438"/>
    </source>
</evidence>
<feature type="transmembrane region" description="Helical" evidence="9">
    <location>
        <begin position="17"/>
        <end position="42"/>
    </location>
</feature>
<organism evidence="11 12">
    <name type="scientific">Goekera deserti</name>
    <dbReference type="NCBI Taxonomy" id="2497753"/>
    <lineage>
        <taxon>Bacteria</taxon>
        <taxon>Bacillati</taxon>
        <taxon>Actinomycetota</taxon>
        <taxon>Actinomycetes</taxon>
        <taxon>Geodermatophilales</taxon>
        <taxon>Geodermatophilaceae</taxon>
        <taxon>Goekera</taxon>
    </lineage>
</organism>
<evidence type="ECO:0000256" key="7">
    <source>
        <dbReference type="ARBA" id="ARBA00022840"/>
    </source>
</evidence>
<feature type="transmembrane region" description="Helical" evidence="9">
    <location>
        <begin position="105"/>
        <end position="133"/>
    </location>
</feature>
<evidence type="ECO:0000256" key="3">
    <source>
        <dbReference type="ARBA" id="ARBA00022553"/>
    </source>
</evidence>
<keyword evidence="3" id="KW-0597">Phosphoprotein</keyword>
<evidence type="ECO:0000259" key="10">
    <source>
        <dbReference type="Pfam" id="PF07730"/>
    </source>
</evidence>
<evidence type="ECO:0000256" key="9">
    <source>
        <dbReference type="SAM" id="Phobius"/>
    </source>
</evidence>
<evidence type="ECO:0000256" key="1">
    <source>
        <dbReference type="ARBA" id="ARBA00000085"/>
    </source>
</evidence>